<evidence type="ECO:0000313" key="4">
    <source>
        <dbReference type="Proteomes" id="UP000035682"/>
    </source>
</evidence>
<keyword evidence="2" id="KW-0812">Transmembrane</keyword>
<reference evidence="3 4" key="1">
    <citation type="submission" date="2014-09" db="EMBL/GenBank/DDBJ databases">
        <authorList>
            <person name="Martin A.A."/>
        </authorList>
    </citation>
    <scope>NUCLEOTIDE SEQUENCE</scope>
    <source>
        <strain evidence="4">ED321</strain>
        <strain evidence="3">ED321 Heterogonic</strain>
    </source>
</reference>
<protein>
    <submittedName>
        <fullName evidence="3 5">Uncharacterized protein</fullName>
    </submittedName>
</protein>
<feature type="compositionally biased region" description="Basic and acidic residues" evidence="1">
    <location>
        <begin position="72"/>
        <end position="92"/>
    </location>
</feature>
<evidence type="ECO:0000256" key="1">
    <source>
        <dbReference type="SAM" id="MobiDB-lite"/>
    </source>
</evidence>
<gene>
    <name evidence="3 5 6" type="ORF">SRAE_X000042700</name>
</gene>
<feature type="region of interest" description="Disordered" evidence="1">
    <location>
        <begin position="72"/>
        <end position="103"/>
    </location>
</feature>
<dbReference type="WormBase" id="SRAE_X000042700">
    <property type="protein sequence ID" value="SRP01139"/>
    <property type="gene ID" value="WBGene00265986"/>
</dbReference>
<accession>A0A090LMN1</accession>
<evidence type="ECO:0000313" key="5">
    <source>
        <dbReference type="WBParaSite" id="SRAE_X000042700.1"/>
    </source>
</evidence>
<dbReference type="AlphaFoldDB" id="A0A090LMN1"/>
<keyword evidence="2" id="KW-1133">Transmembrane helix</keyword>
<reference evidence="5" key="2">
    <citation type="submission" date="2020-12" db="UniProtKB">
        <authorList>
            <consortium name="WormBaseParasite"/>
        </authorList>
    </citation>
    <scope>IDENTIFICATION</scope>
</reference>
<dbReference type="RefSeq" id="XP_024510296.1">
    <property type="nucleotide sequence ID" value="XM_024644770.1"/>
</dbReference>
<sequence>MDISTGFFSNQTNTIIGLVIFGVLIIFLVILLSLCLIFYFKYTKSKREVKQIALPNGLVIVDDSKEIIKKQKEDEKRRMIEDKQRKQEEKKRSNGNKSISLYSNDPRTIKASNVASVCYYQYPKHTNNNGRFLKSHNSHYGHTYAIEPDYRNNYY</sequence>
<dbReference type="EMBL" id="LN609530">
    <property type="protein sequence ID" value="CEF71100.1"/>
    <property type="molecule type" value="Genomic_DNA"/>
</dbReference>
<keyword evidence="2" id="KW-0472">Membrane</keyword>
<evidence type="ECO:0000256" key="2">
    <source>
        <dbReference type="SAM" id="Phobius"/>
    </source>
</evidence>
<name>A0A090LMN1_STRRB</name>
<dbReference type="CTD" id="36383480"/>
<organism evidence="3">
    <name type="scientific">Strongyloides ratti</name>
    <name type="common">Parasitic roundworm</name>
    <dbReference type="NCBI Taxonomy" id="34506"/>
    <lineage>
        <taxon>Eukaryota</taxon>
        <taxon>Metazoa</taxon>
        <taxon>Ecdysozoa</taxon>
        <taxon>Nematoda</taxon>
        <taxon>Chromadorea</taxon>
        <taxon>Rhabditida</taxon>
        <taxon>Tylenchina</taxon>
        <taxon>Panagrolaimomorpha</taxon>
        <taxon>Strongyloidoidea</taxon>
        <taxon>Strongyloididae</taxon>
        <taxon>Strongyloides</taxon>
    </lineage>
</organism>
<dbReference type="WBParaSite" id="SRAE_X000042700.1">
    <property type="protein sequence ID" value="SRAE_X000042700.1"/>
    <property type="gene ID" value="WBGene00265986"/>
</dbReference>
<evidence type="ECO:0000313" key="6">
    <source>
        <dbReference type="WormBase" id="SRAE_X000042700"/>
    </source>
</evidence>
<dbReference type="GeneID" id="36383480"/>
<proteinExistence type="predicted"/>
<keyword evidence="4" id="KW-1185">Reference proteome</keyword>
<evidence type="ECO:0000313" key="3">
    <source>
        <dbReference type="EMBL" id="CEF71100.1"/>
    </source>
</evidence>
<feature type="transmembrane region" description="Helical" evidence="2">
    <location>
        <begin position="15"/>
        <end position="40"/>
    </location>
</feature>
<dbReference type="Proteomes" id="UP000035682">
    <property type="component" value="Unplaced"/>
</dbReference>